<dbReference type="PANTHER" id="PTHR46044:SF8">
    <property type="entry name" value="BIFUNCTIONAL NITRILASE_NITRILE HYDRATASE NIT4B"/>
    <property type="match status" value="1"/>
</dbReference>
<protein>
    <recommendedName>
        <fullName evidence="2">CN hydrolase domain-containing protein</fullName>
    </recommendedName>
</protein>
<dbReference type="PANTHER" id="PTHR46044">
    <property type="entry name" value="NITRILASE"/>
    <property type="match status" value="1"/>
</dbReference>
<dbReference type="EMBL" id="JAPFFI010000009">
    <property type="protein sequence ID" value="KAJ6382459.1"/>
    <property type="molecule type" value="Genomic_DNA"/>
</dbReference>
<sequence>MGVVERAGFYLYSTMMFFDSPGQHLGQHRKITLAASESAVWYSGGKSTLPIYETSIEKISGLTCWDNKWSLLRTELYDKGVEIFCAPTANASEIWKAPMTHIALEGGCFVLSANQFCRRRNYLFPPADCNGDATLYAITSAGGSAIISPSGTILAGPNYHGECLISANLDLGDIILARTQSGGINSSVN</sequence>
<proteinExistence type="inferred from homology"/>
<dbReference type="Proteomes" id="UP001141253">
    <property type="component" value="Chromosome 6"/>
</dbReference>
<dbReference type="Pfam" id="PF00795">
    <property type="entry name" value="CN_hydrolase"/>
    <property type="match status" value="1"/>
</dbReference>
<evidence type="ECO:0000313" key="4">
    <source>
        <dbReference type="Proteomes" id="UP001141253"/>
    </source>
</evidence>
<evidence type="ECO:0000256" key="1">
    <source>
        <dbReference type="ARBA" id="ARBA00008129"/>
    </source>
</evidence>
<dbReference type="InterPro" id="IPR036526">
    <property type="entry name" value="C-N_Hydrolase_sf"/>
</dbReference>
<dbReference type="InterPro" id="IPR044149">
    <property type="entry name" value="Nitrilases_CHs"/>
</dbReference>
<dbReference type="Gene3D" id="3.60.110.10">
    <property type="entry name" value="Carbon-nitrogen hydrolase"/>
    <property type="match status" value="1"/>
</dbReference>
<feature type="domain" description="CN hydrolase" evidence="2">
    <location>
        <begin position="1"/>
        <end position="171"/>
    </location>
</feature>
<reference evidence="3" key="1">
    <citation type="submission" date="2022-10" db="EMBL/GenBank/DDBJ databases">
        <authorList>
            <person name="Hyden B.L."/>
            <person name="Feng K."/>
            <person name="Yates T."/>
            <person name="Jawdy S."/>
            <person name="Smart L.B."/>
            <person name="Muchero W."/>
        </authorList>
    </citation>
    <scope>NUCLEOTIDE SEQUENCE</scope>
    <source>
        <tissue evidence="3">Shoot tip</tissue>
    </source>
</reference>
<dbReference type="SUPFAM" id="SSF56317">
    <property type="entry name" value="Carbon-nitrogen hydrolase"/>
    <property type="match status" value="1"/>
</dbReference>
<comment type="caution">
    <text evidence="3">The sequence shown here is derived from an EMBL/GenBank/DDBJ whole genome shotgun (WGS) entry which is preliminary data.</text>
</comment>
<name>A0ABQ9BDV8_9ROSI</name>
<accession>A0ABQ9BDV8</accession>
<comment type="similarity">
    <text evidence="1">Belongs to the carbon-nitrogen hydrolase superfamily. Nitrilase family.</text>
</comment>
<keyword evidence="4" id="KW-1185">Reference proteome</keyword>
<reference evidence="3" key="2">
    <citation type="journal article" date="2023" name="Int. J. Mol. Sci.">
        <title>De Novo Assembly and Annotation of 11 Diverse Shrub Willow (Salix) Genomes Reveals Novel Gene Organization in Sex-Linked Regions.</title>
        <authorList>
            <person name="Hyden B."/>
            <person name="Feng K."/>
            <person name="Yates T.B."/>
            <person name="Jawdy S."/>
            <person name="Cereghino C."/>
            <person name="Smart L.B."/>
            <person name="Muchero W."/>
        </authorList>
    </citation>
    <scope>NUCLEOTIDE SEQUENCE</scope>
    <source>
        <tissue evidence="3">Shoot tip</tissue>
    </source>
</reference>
<gene>
    <name evidence="3" type="ORF">OIU77_030998</name>
</gene>
<organism evidence="3 4">
    <name type="scientific">Salix suchowensis</name>
    <dbReference type="NCBI Taxonomy" id="1278906"/>
    <lineage>
        <taxon>Eukaryota</taxon>
        <taxon>Viridiplantae</taxon>
        <taxon>Streptophyta</taxon>
        <taxon>Embryophyta</taxon>
        <taxon>Tracheophyta</taxon>
        <taxon>Spermatophyta</taxon>
        <taxon>Magnoliopsida</taxon>
        <taxon>eudicotyledons</taxon>
        <taxon>Gunneridae</taxon>
        <taxon>Pentapetalae</taxon>
        <taxon>rosids</taxon>
        <taxon>fabids</taxon>
        <taxon>Malpighiales</taxon>
        <taxon>Salicaceae</taxon>
        <taxon>Saliceae</taxon>
        <taxon>Salix</taxon>
    </lineage>
</organism>
<evidence type="ECO:0000259" key="2">
    <source>
        <dbReference type="PROSITE" id="PS50263"/>
    </source>
</evidence>
<evidence type="ECO:0000313" key="3">
    <source>
        <dbReference type="EMBL" id="KAJ6382459.1"/>
    </source>
</evidence>
<dbReference type="InterPro" id="IPR003010">
    <property type="entry name" value="C-N_Hydrolase"/>
</dbReference>
<dbReference type="PROSITE" id="PS50263">
    <property type="entry name" value="CN_HYDROLASE"/>
    <property type="match status" value="1"/>
</dbReference>